<evidence type="ECO:0000313" key="1">
    <source>
        <dbReference type="EMBL" id="KZV96754.1"/>
    </source>
</evidence>
<evidence type="ECO:0008006" key="3">
    <source>
        <dbReference type="Google" id="ProtNLM"/>
    </source>
</evidence>
<organism evidence="1 2">
    <name type="scientific">Exidia glandulosa HHB12029</name>
    <dbReference type="NCBI Taxonomy" id="1314781"/>
    <lineage>
        <taxon>Eukaryota</taxon>
        <taxon>Fungi</taxon>
        <taxon>Dikarya</taxon>
        <taxon>Basidiomycota</taxon>
        <taxon>Agaricomycotina</taxon>
        <taxon>Agaricomycetes</taxon>
        <taxon>Auriculariales</taxon>
        <taxon>Exidiaceae</taxon>
        <taxon>Exidia</taxon>
    </lineage>
</organism>
<dbReference type="Gene3D" id="3.30.710.10">
    <property type="entry name" value="Potassium Channel Kv1.1, Chain A"/>
    <property type="match status" value="1"/>
</dbReference>
<keyword evidence="2" id="KW-1185">Reference proteome</keyword>
<accession>A0A165KRJ7</accession>
<evidence type="ECO:0000313" key="2">
    <source>
        <dbReference type="Proteomes" id="UP000077266"/>
    </source>
</evidence>
<protein>
    <recommendedName>
        <fullName evidence="3">BTB domain-containing protein</fullName>
    </recommendedName>
</protein>
<proteinExistence type="predicted"/>
<reference evidence="1 2" key="1">
    <citation type="journal article" date="2016" name="Mol. Biol. Evol.">
        <title>Comparative Genomics of Early-Diverging Mushroom-Forming Fungi Provides Insights into the Origins of Lignocellulose Decay Capabilities.</title>
        <authorList>
            <person name="Nagy L.G."/>
            <person name="Riley R."/>
            <person name="Tritt A."/>
            <person name="Adam C."/>
            <person name="Daum C."/>
            <person name="Floudas D."/>
            <person name="Sun H."/>
            <person name="Yadav J.S."/>
            <person name="Pangilinan J."/>
            <person name="Larsson K.H."/>
            <person name="Matsuura K."/>
            <person name="Barry K."/>
            <person name="Labutti K."/>
            <person name="Kuo R."/>
            <person name="Ohm R.A."/>
            <person name="Bhattacharya S.S."/>
            <person name="Shirouzu T."/>
            <person name="Yoshinaga Y."/>
            <person name="Martin F.M."/>
            <person name="Grigoriev I.V."/>
            <person name="Hibbett D.S."/>
        </authorList>
    </citation>
    <scope>NUCLEOTIDE SEQUENCE [LARGE SCALE GENOMIC DNA]</scope>
    <source>
        <strain evidence="1 2">HHB12029</strain>
    </source>
</reference>
<dbReference type="InParanoid" id="A0A165KRJ7"/>
<dbReference type="AlphaFoldDB" id="A0A165KRJ7"/>
<sequence length="198" mass="21780">MATSSPPPEFHPGFERNDEPNTIVLISAQGTKFAVPLSALARVSQFFRTMSTIPQAPNSAHGLEDPLAMTESTETIHYVVAFACGLALPDLVSAEQINSILRAADKYDMPGLISVMRIALQSTVVVQPSLRYIIAARHGWDDIRDAAERACLLPNVEIDFDVPDEDFILLKPLLCKQAAQLQKNPTAKAYYNRLNSGW</sequence>
<dbReference type="STRING" id="1314781.A0A165KRJ7"/>
<gene>
    <name evidence="1" type="ORF">EXIGLDRAFT_403033</name>
</gene>
<dbReference type="SUPFAM" id="SSF54695">
    <property type="entry name" value="POZ domain"/>
    <property type="match status" value="1"/>
</dbReference>
<dbReference type="OrthoDB" id="3238622at2759"/>
<dbReference type="InterPro" id="IPR011333">
    <property type="entry name" value="SKP1/BTB/POZ_sf"/>
</dbReference>
<dbReference type="Proteomes" id="UP000077266">
    <property type="component" value="Unassembled WGS sequence"/>
</dbReference>
<dbReference type="EMBL" id="KV425938">
    <property type="protein sequence ID" value="KZV96754.1"/>
    <property type="molecule type" value="Genomic_DNA"/>
</dbReference>
<name>A0A165KRJ7_EXIGL</name>